<dbReference type="CDD" id="cd03801">
    <property type="entry name" value="GT4_PimA-like"/>
    <property type="match status" value="1"/>
</dbReference>
<protein>
    <submittedName>
        <fullName evidence="1">TIGR03087 family PEP-CTERM/XrtA system glycosyltransferase</fullName>
    </submittedName>
</protein>
<dbReference type="RefSeq" id="WP_231060650.1">
    <property type="nucleotide sequence ID" value="NZ_JAJNOC010000012.1"/>
</dbReference>
<keyword evidence="2" id="KW-1185">Reference proteome</keyword>
<reference evidence="1" key="1">
    <citation type="submission" date="2021-11" db="EMBL/GenBank/DDBJ databases">
        <title>The complete genome of Massilia sp sp. G4R7.</title>
        <authorList>
            <person name="Liu L."/>
            <person name="Yue J."/>
            <person name="Yuan J."/>
            <person name="Yang F."/>
            <person name="Li L."/>
        </authorList>
    </citation>
    <scope>NUCLEOTIDE SEQUENCE</scope>
    <source>
        <strain evidence="1">G4R7</strain>
    </source>
</reference>
<evidence type="ECO:0000313" key="2">
    <source>
        <dbReference type="Proteomes" id="UP001179361"/>
    </source>
</evidence>
<dbReference type="Pfam" id="PF13692">
    <property type="entry name" value="Glyco_trans_1_4"/>
    <property type="match status" value="1"/>
</dbReference>
<evidence type="ECO:0000313" key="1">
    <source>
        <dbReference type="EMBL" id="MCD2519380.1"/>
    </source>
</evidence>
<name>A0ABS8QEP6_9BURK</name>
<gene>
    <name evidence="1" type="ORF">LQ564_24050</name>
</gene>
<dbReference type="SUPFAM" id="SSF53756">
    <property type="entry name" value="UDP-Glycosyltransferase/glycogen phosphorylase"/>
    <property type="match status" value="1"/>
</dbReference>
<proteinExistence type="predicted"/>
<comment type="caution">
    <text evidence="1">The sequence shown here is derived from an EMBL/GenBank/DDBJ whole genome shotgun (WGS) entry which is preliminary data.</text>
</comment>
<dbReference type="PANTHER" id="PTHR12526">
    <property type="entry name" value="GLYCOSYLTRANSFERASE"/>
    <property type="match status" value="1"/>
</dbReference>
<dbReference type="InterPro" id="IPR017521">
    <property type="entry name" value="Sugar_tfrase_PEP-CTERM_Stp1"/>
</dbReference>
<dbReference type="Proteomes" id="UP001179361">
    <property type="component" value="Unassembled WGS sequence"/>
</dbReference>
<accession>A0ABS8QEP6</accession>
<dbReference type="PANTHER" id="PTHR12526:SF600">
    <property type="entry name" value="GLYCOSYL TRANSFERASE GROUP 1"/>
    <property type="match status" value="1"/>
</dbReference>
<dbReference type="EMBL" id="JAJNOC010000012">
    <property type="protein sequence ID" value="MCD2519380.1"/>
    <property type="molecule type" value="Genomic_DNA"/>
</dbReference>
<organism evidence="1 2">
    <name type="scientific">Massilia phyllostachyos</name>
    <dbReference type="NCBI Taxonomy" id="2898585"/>
    <lineage>
        <taxon>Bacteria</taxon>
        <taxon>Pseudomonadati</taxon>
        <taxon>Pseudomonadota</taxon>
        <taxon>Betaproteobacteria</taxon>
        <taxon>Burkholderiales</taxon>
        <taxon>Oxalobacteraceae</taxon>
        <taxon>Telluria group</taxon>
        <taxon>Massilia</taxon>
    </lineage>
</organism>
<dbReference type="Gene3D" id="3.40.50.2000">
    <property type="entry name" value="Glycogen Phosphorylase B"/>
    <property type="match status" value="2"/>
</dbReference>
<sequence>MEDLLLLIHRIPYPPNKGDKIRSYHLLKHLARDYRVHLATFVDDADDWQHVPTVEKMCASSHFASLNPLLSRVRSLGALVKNRSLSLDYYRDANLARWVDQTVAAHKIERVLVFSSAMAQYADKYPNARRVVDFCDVDSDKWRQYADKKAWPMSWLYRHEARQLLSYERQVARDYDASLFVSAPEADLFRQLAPESDARIGFFSNGVDTDYFSPAAAGPSPFKDGERAIVFTGAMDYWPNVDAVQWFAQDVMPLLRARFADLSFYIVGARPAPAVLELAKQANIFVTGTVPDVRPYIAHARAAVAPLRIARGIQNKVLEAMAMATPVVVSPQALEGIEAEPGRELVLAQNAGGYVDAIAALLARSDNHIGLAARARVERKYSWPSNLACIGERLECS</sequence>
<dbReference type="NCBIfam" id="TIGR03087">
    <property type="entry name" value="stp1"/>
    <property type="match status" value="1"/>
</dbReference>